<evidence type="ECO:0000256" key="7">
    <source>
        <dbReference type="ARBA" id="ARBA00022989"/>
    </source>
</evidence>
<keyword evidence="3 11" id="KW-0813">Transport</keyword>
<evidence type="ECO:0000256" key="8">
    <source>
        <dbReference type="ARBA" id="ARBA00023065"/>
    </source>
</evidence>
<dbReference type="Pfam" id="PF00430">
    <property type="entry name" value="ATP-synt_B"/>
    <property type="match status" value="1"/>
</dbReference>
<keyword evidence="12" id="KW-0175">Coiled coil</keyword>
<dbReference type="GO" id="GO:0046961">
    <property type="term" value="F:proton-transporting ATPase activity, rotational mechanism"/>
    <property type="evidence" value="ECO:0007669"/>
    <property type="project" value="TreeGrafter"/>
</dbReference>
<dbReference type="EMBL" id="MK281457">
    <property type="protein sequence ID" value="QAA12019.1"/>
    <property type="molecule type" value="Genomic_DNA"/>
</dbReference>
<dbReference type="GO" id="GO:0045259">
    <property type="term" value="C:proton-transporting ATP synthase complex"/>
    <property type="evidence" value="ECO:0007669"/>
    <property type="project" value="UniProtKB-KW"/>
</dbReference>
<evidence type="ECO:0000256" key="3">
    <source>
        <dbReference type="ARBA" id="ARBA00022448"/>
    </source>
</evidence>
<organism evidence="14">
    <name type="scientific">Pseudellipsoidion edaphicum</name>
    <dbReference type="NCBI Taxonomy" id="1431838"/>
    <lineage>
        <taxon>Eukaryota</taxon>
        <taxon>Sar</taxon>
        <taxon>Stramenopiles</taxon>
        <taxon>Ochrophyta</taxon>
        <taxon>Eustigmatophyceae</taxon>
        <taxon>Eustigmatales</taxon>
        <taxon>Neomonodaceae</taxon>
        <taxon>Pseudellipsoidion</taxon>
    </lineage>
</organism>
<evidence type="ECO:0000256" key="4">
    <source>
        <dbReference type="ARBA" id="ARBA00022547"/>
    </source>
</evidence>
<name>A0A3R5U122_9STRA</name>
<dbReference type="InterPro" id="IPR002146">
    <property type="entry name" value="ATP_synth_b/b'su_bac/chlpt"/>
</dbReference>
<dbReference type="PANTHER" id="PTHR33445">
    <property type="entry name" value="ATP SYNTHASE SUBUNIT B', CHLOROPLASTIC"/>
    <property type="match status" value="1"/>
</dbReference>
<evidence type="ECO:0000256" key="11">
    <source>
        <dbReference type="RuleBase" id="RU003848"/>
    </source>
</evidence>
<evidence type="ECO:0000256" key="6">
    <source>
        <dbReference type="ARBA" id="ARBA00022781"/>
    </source>
</evidence>
<sequence>MYSFLPCVYISLEKTGGLFDIDGTLPVLLVQFFLLVQLLSFLLFNPIQRILKQREDEIENNLKNARISLEEVEKLQQKIKRITQVIRERHQLRAKEIESKRQTVLILSKKYMEGELRQTRQTMVLNYRKSASQANELVPGVVDEINKYLKVRPPIQHI</sequence>
<dbReference type="GeneID" id="38948243"/>
<gene>
    <name evidence="14" type="primary">atpG</name>
</gene>
<protein>
    <submittedName>
        <fullName evidence="14">ATP synthase CF0 subunit II</fullName>
        <ecNumber evidence="14">3.6.3.14</ecNumber>
    </submittedName>
</protein>
<dbReference type="GO" id="GO:0016787">
    <property type="term" value="F:hydrolase activity"/>
    <property type="evidence" value="ECO:0007669"/>
    <property type="project" value="UniProtKB-KW"/>
</dbReference>
<evidence type="ECO:0000256" key="9">
    <source>
        <dbReference type="ARBA" id="ARBA00023136"/>
    </source>
</evidence>
<evidence type="ECO:0000256" key="1">
    <source>
        <dbReference type="ARBA" id="ARBA00004167"/>
    </source>
</evidence>
<keyword evidence="14" id="KW-0934">Plastid</keyword>
<comment type="subcellular location">
    <subcellularLocation>
        <location evidence="1">Membrane</location>
        <topology evidence="1">Single-pass membrane protein</topology>
    </subcellularLocation>
</comment>
<comment type="function">
    <text evidence="10">F(1)F(0) ATP synthase produces ATP from ADP in the presence of a proton or sodium gradient. F-type ATPases consist of two structural domains, F(1) containing the extramembraneous catalytic core and F(0) containing the membrane proton channel, linked together by a central stalk and a peripheral stalk. During catalysis, ATP synthesis in the catalytic domain of F(1) is coupled via a rotary mechanism of the central stalk subunits to proton translocation.</text>
</comment>
<keyword evidence="5 11" id="KW-0812">Transmembrane</keyword>
<keyword evidence="8 11" id="KW-0406">Ion transport</keyword>
<accession>A0A3R5U122</accession>
<keyword evidence="9 13" id="KW-0472">Membrane</keyword>
<dbReference type="GO" id="GO:0015986">
    <property type="term" value="P:proton motive force-driven ATP synthesis"/>
    <property type="evidence" value="ECO:0007669"/>
    <property type="project" value="InterPro"/>
</dbReference>
<evidence type="ECO:0000256" key="5">
    <source>
        <dbReference type="ARBA" id="ARBA00022692"/>
    </source>
</evidence>
<feature type="coiled-coil region" evidence="12">
    <location>
        <begin position="55"/>
        <end position="85"/>
    </location>
</feature>
<evidence type="ECO:0000256" key="12">
    <source>
        <dbReference type="SAM" id="Coils"/>
    </source>
</evidence>
<keyword evidence="7 13" id="KW-1133">Transmembrane helix</keyword>
<dbReference type="RefSeq" id="YP_009551085.1">
    <property type="nucleotide sequence ID" value="NC_040299.1"/>
</dbReference>
<geneLocation type="plastid" evidence="14"/>
<dbReference type="PANTHER" id="PTHR33445:SF2">
    <property type="entry name" value="ATP SYNTHASE SUBUNIT B', CHLOROPLASTIC"/>
    <property type="match status" value="1"/>
</dbReference>
<evidence type="ECO:0000313" key="14">
    <source>
        <dbReference type="EMBL" id="QAA12019.1"/>
    </source>
</evidence>
<proteinExistence type="inferred from homology"/>
<evidence type="ECO:0000256" key="10">
    <source>
        <dbReference type="ARBA" id="ARBA00025198"/>
    </source>
</evidence>
<dbReference type="AlphaFoldDB" id="A0A3R5U122"/>
<reference evidence="14" key="1">
    <citation type="journal article" date="2019" name="Genome Biol. Evol.">
        <title>Plastid Genomes and Proteins Illuminate the Evolution of Eustigmatophyte Algae and Their Bacterial Endosymbionts.</title>
        <authorList>
            <person name="Sevcikova T."/>
            <person name="Yurchenko T."/>
            <person name="Fawley K.P."/>
            <person name="Amaral R."/>
            <person name="Strnad H."/>
            <person name="Santos L.M."/>
            <person name="Fawley M.W."/>
            <person name="Elias M."/>
        </authorList>
    </citation>
    <scope>NUCLEOTIDE SEQUENCE</scope>
    <source>
        <strain evidence="14">CAUP Q 401</strain>
    </source>
</reference>
<keyword evidence="6 11" id="KW-0375">Hydrogen ion transport</keyword>
<feature type="transmembrane region" description="Helical" evidence="13">
    <location>
        <begin position="25"/>
        <end position="44"/>
    </location>
</feature>
<dbReference type="InterPro" id="IPR050059">
    <property type="entry name" value="ATP_synthase_B_chain"/>
</dbReference>
<evidence type="ECO:0000256" key="13">
    <source>
        <dbReference type="SAM" id="Phobius"/>
    </source>
</evidence>
<evidence type="ECO:0000256" key="2">
    <source>
        <dbReference type="ARBA" id="ARBA00005513"/>
    </source>
</evidence>
<keyword evidence="14" id="KW-0378">Hydrolase</keyword>
<comment type="similarity">
    <text evidence="2 11">Belongs to the ATPase B chain family.</text>
</comment>
<keyword evidence="4 11" id="KW-0138">CF(0)</keyword>
<dbReference type="EC" id="3.6.3.14" evidence="14"/>